<dbReference type="Pfam" id="PF04296">
    <property type="entry name" value="YlxR"/>
    <property type="match status" value="1"/>
</dbReference>
<comment type="caution">
    <text evidence="2">The sequence shown here is derived from an EMBL/GenBank/DDBJ whole genome shotgun (WGS) entry which is preliminary data.</text>
</comment>
<evidence type="ECO:0000259" key="1">
    <source>
        <dbReference type="Pfam" id="PF04296"/>
    </source>
</evidence>
<dbReference type="EMBL" id="JAFITA010000006">
    <property type="protein sequence ID" value="MBN4077397.1"/>
    <property type="molecule type" value="Genomic_DNA"/>
</dbReference>
<dbReference type="InterPro" id="IPR007393">
    <property type="entry name" value="YlxR_dom"/>
</dbReference>
<dbReference type="Proteomes" id="UP000765003">
    <property type="component" value="Unassembled WGS sequence"/>
</dbReference>
<evidence type="ECO:0000313" key="3">
    <source>
        <dbReference type="Proteomes" id="UP000765003"/>
    </source>
</evidence>
<dbReference type="PANTHER" id="PTHR34215:SF1">
    <property type="entry name" value="YLXR DOMAIN-CONTAINING PROTEIN"/>
    <property type="match status" value="1"/>
</dbReference>
<keyword evidence="3" id="KW-1185">Reference proteome</keyword>
<feature type="domain" description="YlxR" evidence="1">
    <location>
        <begin position="14"/>
        <end position="81"/>
    </location>
</feature>
<protein>
    <submittedName>
        <fullName evidence="2">YlxR family protein</fullName>
    </submittedName>
</protein>
<gene>
    <name evidence="2" type="ORF">JYT19_00640</name>
</gene>
<dbReference type="SUPFAM" id="SSF64376">
    <property type="entry name" value="YlxR-like"/>
    <property type="match status" value="1"/>
</dbReference>
<proteinExistence type="predicted"/>
<sequence>MKVIREKKDAAIERTCIACRKKTAARSLLRFVKGENDTVAFDVKAKAPARGSWTCFNAVCVKMAVKKNAFSKAFLKEVVIDEAKLLKNIYNSLMKSVLSRFGLIFKMGLLIPGRALAIKEAKANRTLAIVTADDLSERSLKELDIIKKSMHGLCLLRFSGCLKEQIKKSLGRTQETGVVALLKGDITKLLICDLEHLSSFYKEAILSIK</sequence>
<dbReference type="PANTHER" id="PTHR34215">
    <property type="entry name" value="BLL0784 PROTEIN"/>
    <property type="match status" value="1"/>
</dbReference>
<dbReference type="Gene3D" id="3.30.1330.30">
    <property type="match status" value="1"/>
</dbReference>
<evidence type="ECO:0000313" key="2">
    <source>
        <dbReference type="EMBL" id="MBN4077397.1"/>
    </source>
</evidence>
<dbReference type="InterPro" id="IPR035931">
    <property type="entry name" value="YlxR-like_sf"/>
</dbReference>
<dbReference type="InterPro" id="IPR029064">
    <property type="entry name" value="Ribosomal_eL30-like_sf"/>
</dbReference>
<name>A0ABS3B0M4_9FIRM</name>
<reference evidence="2" key="1">
    <citation type="submission" date="2021-02" db="EMBL/GenBank/DDBJ databases">
        <title>Activity-based single-cell genomes from oceanic crustal fluid captures similar information to metagenomic and metatranscriptomic surveys with orders of magnitude less sampling.</title>
        <authorList>
            <person name="D'Angelo T.S."/>
            <person name="Orcutt B.N."/>
        </authorList>
    </citation>
    <scope>NUCLEOTIDE SEQUENCE [LARGE SCALE GENOMIC DNA]</scope>
    <source>
        <strain evidence="2">AH-315-E05</strain>
    </source>
</reference>
<dbReference type="Gene3D" id="3.30.1230.10">
    <property type="entry name" value="YlxR-like"/>
    <property type="match status" value="1"/>
</dbReference>
<dbReference type="InterPro" id="IPR037465">
    <property type="entry name" value="YlxR"/>
</dbReference>
<accession>A0ABS3B0M4</accession>
<organism evidence="2 3">
    <name type="scientific">Sulfobacillus acidophilus</name>
    <dbReference type="NCBI Taxonomy" id="53633"/>
    <lineage>
        <taxon>Bacteria</taxon>
        <taxon>Bacillati</taxon>
        <taxon>Bacillota</taxon>
        <taxon>Clostridia</taxon>
        <taxon>Eubacteriales</taxon>
        <taxon>Clostridiales Family XVII. Incertae Sedis</taxon>
        <taxon>Sulfobacillus</taxon>
    </lineage>
</organism>